<dbReference type="Proteomes" id="UP000177870">
    <property type="component" value="Chromosome"/>
</dbReference>
<name>A0A1D8TTP7_9CYAN</name>
<evidence type="ECO:0000313" key="1">
    <source>
        <dbReference type="EMBL" id="AOX00923.1"/>
    </source>
</evidence>
<dbReference type="KEGG" id="mpro:BJP34_17040"/>
<protein>
    <submittedName>
        <fullName evidence="1">Uncharacterized protein</fullName>
    </submittedName>
</protein>
<proteinExistence type="predicted"/>
<reference evidence="2" key="1">
    <citation type="submission" date="2016-10" db="EMBL/GenBank/DDBJ databases">
        <title>Comparative genomics uncovers the prolific and rare metabolic potential of the cyanobacterial genus Moorea.</title>
        <authorList>
            <person name="Leao T."/>
            <person name="Castelao G."/>
            <person name="Korobeynikov A."/>
            <person name="Monroe E.A."/>
            <person name="Podell S."/>
            <person name="Glukhov E."/>
            <person name="Allen E."/>
            <person name="Gerwick W.H."/>
            <person name="Gerwick L."/>
        </authorList>
    </citation>
    <scope>NUCLEOTIDE SEQUENCE [LARGE SCALE GENOMIC DNA]</scope>
    <source>
        <strain evidence="2">PAL-8-15-08-1</strain>
    </source>
</reference>
<sequence length="87" mass="9828">MLQYQLYTPSKIPLKPPLVSGDVSEKIAHCIIWDNSDLKARPDQDLGALIALTRRTSYANEGMKGRFYWLAAKSACQIIDPLELFMT</sequence>
<gene>
    <name evidence="1" type="ORF">BJP34_17040</name>
</gene>
<dbReference type="EMBL" id="CP017599">
    <property type="protein sequence ID" value="AOX00923.1"/>
    <property type="molecule type" value="Genomic_DNA"/>
</dbReference>
<organism evidence="1 2">
    <name type="scientific">Moorena producens PAL-8-15-08-1</name>
    <dbReference type="NCBI Taxonomy" id="1458985"/>
    <lineage>
        <taxon>Bacteria</taxon>
        <taxon>Bacillati</taxon>
        <taxon>Cyanobacteriota</taxon>
        <taxon>Cyanophyceae</taxon>
        <taxon>Coleofasciculales</taxon>
        <taxon>Coleofasciculaceae</taxon>
        <taxon>Moorena</taxon>
    </lineage>
</organism>
<evidence type="ECO:0000313" key="2">
    <source>
        <dbReference type="Proteomes" id="UP000177870"/>
    </source>
</evidence>
<accession>A0A1D8TTP7</accession>
<dbReference type="AlphaFoldDB" id="A0A1D8TTP7"/>